<evidence type="ECO:0000256" key="8">
    <source>
        <dbReference type="ARBA" id="ARBA00031195"/>
    </source>
</evidence>
<protein>
    <recommendedName>
        <fullName evidence="3">Acyl-protein thioesterase 1</fullName>
        <ecNumber evidence="2">3.1.2.22</ecNumber>
    </recommendedName>
    <alternativeName>
        <fullName evidence="8">Palmitoyl-protein hydrolase</fullName>
    </alternativeName>
</protein>
<comment type="similarity">
    <text evidence="1">Belongs to the AB hydrolase superfamily. AB hydrolase 2 family.</text>
</comment>
<comment type="function">
    <text evidence="7">Hydrolyzes fatty acids from S-acylated cysteine residues in proteins with a strong preference for palmitoylated G-alpha proteins over other acyl substrates. Mediates the deacylation of G-alpha proteins such as GPA1 in vivo, but has weak or no activity toward palmitoylated Ras proteins. Has weak lysophospholipase activity in vitro; however such activity may not exist in vivo.</text>
</comment>
<evidence type="ECO:0000313" key="11">
    <source>
        <dbReference type="EMBL" id="CAD0111055.1"/>
    </source>
</evidence>
<dbReference type="AlphaFoldDB" id="A0A9N8KNC6"/>
<dbReference type="GO" id="GO:0005737">
    <property type="term" value="C:cytoplasm"/>
    <property type="evidence" value="ECO:0007669"/>
    <property type="project" value="TreeGrafter"/>
</dbReference>
<dbReference type="InterPro" id="IPR003140">
    <property type="entry name" value="PLipase/COase/thioEstase"/>
</dbReference>
<evidence type="ECO:0000256" key="5">
    <source>
        <dbReference type="ARBA" id="ARBA00022801"/>
    </source>
</evidence>
<evidence type="ECO:0000259" key="10">
    <source>
        <dbReference type="Pfam" id="PF02230"/>
    </source>
</evidence>
<accession>A0A9N8KNC6</accession>
<dbReference type="OrthoDB" id="2418081at2759"/>
<keyword evidence="12" id="KW-1185">Reference proteome</keyword>
<dbReference type="Gene3D" id="3.40.50.1820">
    <property type="entry name" value="alpha/beta hydrolase"/>
    <property type="match status" value="1"/>
</dbReference>
<feature type="domain" description="Phospholipase/carboxylesterase/thioesterase" evidence="10">
    <location>
        <begin position="4"/>
        <end position="239"/>
    </location>
</feature>
<dbReference type="Proteomes" id="UP000745764">
    <property type="component" value="Unassembled WGS sequence"/>
</dbReference>
<evidence type="ECO:0000256" key="7">
    <source>
        <dbReference type="ARBA" id="ARBA00029392"/>
    </source>
</evidence>
<dbReference type="GO" id="GO:0052689">
    <property type="term" value="F:carboxylic ester hydrolase activity"/>
    <property type="evidence" value="ECO:0007669"/>
    <property type="project" value="UniProtKB-KW"/>
</dbReference>
<dbReference type="GO" id="GO:0006631">
    <property type="term" value="P:fatty acid metabolic process"/>
    <property type="evidence" value="ECO:0007669"/>
    <property type="project" value="UniProtKB-KW"/>
</dbReference>
<evidence type="ECO:0000256" key="1">
    <source>
        <dbReference type="ARBA" id="ARBA00006499"/>
    </source>
</evidence>
<keyword evidence="6" id="KW-0276">Fatty acid metabolism</keyword>
<organism evidence="11 12">
    <name type="scientific">Aureobasidium uvarum</name>
    <dbReference type="NCBI Taxonomy" id="2773716"/>
    <lineage>
        <taxon>Eukaryota</taxon>
        <taxon>Fungi</taxon>
        <taxon>Dikarya</taxon>
        <taxon>Ascomycota</taxon>
        <taxon>Pezizomycotina</taxon>
        <taxon>Dothideomycetes</taxon>
        <taxon>Dothideomycetidae</taxon>
        <taxon>Dothideales</taxon>
        <taxon>Saccotheciaceae</taxon>
        <taxon>Aureobasidium</taxon>
    </lineage>
</organism>
<sequence>MAAIVLPAARRHTSTVIVMHGLGDSTTTQSRHVQSCLLLWRSFLADMWKGKFEETSFIFPNAPEIPISVNMGMRMPGNLARDPALTNSAGQMSFDDIQQHEDEAGITRSQNYIHSLIAKEIEKGIPSERIVLGGFSQGGAMSLMSGVTAPTRLGGIFGLSCYLLLRGKLRDMIPSENPNKQTPIFMGHGDADPVVRYEWGQATAKTLQEWGWNVDFKTYKGLPHSAAPQEINDLERYIKERVPDLGDKPLPSKA</sequence>
<dbReference type="EC" id="3.1.2.22" evidence="2"/>
<dbReference type="Pfam" id="PF02230">
    <property type="entry name" value="Abhydrolase_2"/>
    <property type="match status" value="1"/>
</dbReference>
<proteinExistence type="inferred from homology"/>
<dbReference type="InterPro" id="IPR050565">
    <property type="entry name" value="LYPA1-2/EST-like"/>
</dbReference>
<evidence type="ECO:0000313" key="12">
    <source>
        <dbReference type="Proteomes" id="UP000745764"/>
    </source>
</evidence>
<evidence type="ECO:0000256" key="6">
    <source>
        <dbReference type="ARBA" id="ARBA00022832"/>
    </source>
</evidence>
<evidence type="ECO:0000256" key="4">
    <source>
        <dbReference type="ARBA" id="ARBA00022487"/>
    </source>
</evidence>
<gene>
    <name evidence="11" type="ORF">AWRI4620_LOCUS5310</name>
</gene>
<comment type="caution">
    <text evidence="11">The sequence shown here is derived from an EMBL/GenBank/DDBJ whole genome shotgun (WGS) entry which is preliminary data.</text>
</comment>
<keyword evidence="4" id="KW-0719">Serine esterase</keyword>
<reference evidence="11" key="1">
    <citation type="submission" date="2020-06" db="EMBL/GenBank/DDBJ databases">
        <authorList>
            <person name="Onetto C."/>
        </authorList>
    </citation>
    <scope>NUCLEOTIDE SEQUENCE</scope>
</reference>
<evidence type="ECO:0000256" key="9">
    <source>
        <dbReference type="ARBA" id="ARBA00047337"/>
    </source>
</evidence>
<keyword evidence="6" id="KW-0443">Lipid metabolism</keyword>
<dbReference type="PANTHER" id="PTHR10655:SF17">
    <property type="entry name" value="LYSOPHOSPHOLIPASE-LIKE PROTEIN 1"/>
    <property type="match status" value="1"/>
</dbReference>
<evidence type="ECO:0000256" key="3">
    <source>
        <dbReference type="ARBA" id="ARBA00014923"/>
    </source>
</evidence>
<dbReference type="InterPro" id="IPR029058">
    <property type="entry name" value="AB_hydrolase_fold"/>
</dbReference>
<dbReference type="PANTHER" id="PTHR10655">
    <property type="entry name" value="LYSOPHOSPHOLIPASE-RELATED"/>
    <property type="match status" value="1"/>
</dbReference>
<keyword evidence="5" id="KW-0378">Hydrolase</keyword>
<evidence type="ECO:0000256" key="2">
    <source>
        <dbReference type="ARBA" id="ARBA00012423"/>
    </source>
</evidence>
<comment type="catalytic activity">
    <reaction evidence="9">
        <text>S-hexadecanoyl-L-cysteinyl-[protein] + H2O = L-cysteinyl-[protein] + hexadecanoate + H(+)</text>
        <dbReference type="Rhea" id="RHEA:19233"/>
        <dbReference type="Rhea" id="RHEA-COMP:10131"/>
        <dbReference type="Rhea" id="RHEA-COMP:11032"/>
        <dbReference type="ChEBI" id="CHEBI:7896"/>
        <dbReference type="ChEBI" id="CHEBI:15377"/>
        <dbReference type="ChEBI" id="CHEBI:15378"/>
        <dbReference type="ChEBI" id="CHEBI:29950"/>
        <dbReference type="ChEBI" id="CHEBI:74151"/>
        <dbReference type="EC" id="3.1.2.22"/>
    </reaction>
</comment>
<dbReference type="SUPFAM" id="SSF53474">
    <property type="entry name" value="alpha/beta-Hydrolases"/>
    <property type="match status" value="1"/>
</dbReference>
<dbReference type="GO" id="GO:0008474">
    <property type="term" value="F:palmitoyl-(protein) hydrolase activity"/>
    <property type="evidence" value="ECO:0007669"/>
    <property type="project" value="UniProtKB-EC"/>
</dbReference>
<name>A0A9N8KNC6_9PEZI</name>
<dbReference type="EMBL" id="CAINUL010000008">
    <property type="protein sequence ID" value="CAD0111055.1"/>
    <property type="molecule type" value="Genomic_DNA"/>
</dbReference>